<dbReference type="Proteomes" id="UP000317894">
    <property type="component" value="Unassembled WGS sequence"/>
</dbReference>
<keyword evidence="2" id="KW-1185">Reference proteome</keyword>
<gene>
    <name evidence="1" type="ORF">FMM06_04180</name>
</gene>
<comment type="caution">
    <text evidence="1">The sequence shown here is derived from an EMBL/GenBank/DDBJ whole genome shotgun (WGS) entry which is preliminary data.</text>
</comment>
<dbReference type="AlphaFoldDB" id="A0A552UGP1"/>
<organism evidence="1 2">
    <name type="scientific">Glacieibacterium frigidum</name>
    <dbReference type="NCBI Taxonomy" id="2593303"/>
    <lineage>
        <taxon>Bacteria</taxon>
        <taxon>Pseudomonadati</taxon>
        <taxon>Pseudomonadota</taxon>
        <taxon>Alphaproteobacteria</taxon>
        <taxon>Sphingomonadales</taxon>
        <taxon>Sphingosinicellaceae</taxon>
        <taxon>Glacieibacterium</taxon>
    </lineage>
</organism>
<evidence type="ECO:0000313" key="1">
    <source>
        <dbReference type="EMBL" id="TRW17379.1"/>
    </source>
</evidence>
<proteinExistence type="predicted"/>
<evidence type="ECO:0000313" key="2">
    <source>
        <dbReference type="Proteomes" id="UP000317894"/>
    </source>
</evidence>
<accession>A0A552UGP1</accession>
<sequence>MVAAATGVPATAEPATAPGAVPTVAPTVAAGVPTFAAVCPPPSPTLTRSPRSPALAPAGPSIRCGSAALSAALRTAPTPRVSAPIATRAVSSVSFPDVVAVRVDPVSSARMPPMSWRVAISAWMSPTRAVIPLVITGDGSAGKLPARNFANGSGLCSSRSIGEVEWSSRSSPRCSVTPATGVAI</sequence>
<protein>
    <submittedName>
        <fullName evidence="1">Uncharacterized protein</fullName>
    </submittedName>
</protein>
<dbReference type="EMBL" id="VJWA01000001">
    <property type="protein sequence ID" value="TRW17379.1"/>
    <property type="molecule type" value="Genomic_DNA"/>
</dbReference>
<reference evidence="1 2" key="1">
    <citation type="submission" date="2019-07" db="EMBL/GenBank/DDBJ databases">
        <title>Novel species isolated from glacier.</title>
        <authorList>
            <person name="Liu Q."/>
            <person name="Xin Y.-H."/>
        </authorList>
    </citation>
    <scope>NUCLEOTIDE SEQUENCE [LARGE SCALE GENOMIC DNA]</scope>
    <source>
        <strain evidence="1 2">LB1R16</strain>
    </source>
</reference>
<name>A0A552UGP1_9SPHN</name>